<sequence>MPMIQVTYPAWTLDRSSPLGNRHAPTDSAYHVAGSEQAFSGKRP</sequence>
<organism evidence="2">
    <name type="scientific">Ackermannviridae sp</name>
    <dbReference type="NCBI Taxonomy" id="2831612"/>
    <lineage>
        <taxon>Viruses</taxon>
        <taxon>Duplodnaviria</taxon>
        <taxon>Heunggongvirae</taxon>
        <taxon>Uroviricota</taxon>
        <taxon>Caudoviricetes</taxon>
        <taxon>Pantevenvirales</taxon>
        <taxon>Ackermannviridae</taxon>
    </lineage>
</organism>
<proteinExistence type="predicted"/>
<feature type="region of interest" description="Disordered" evidence="1">
    <location>
        <begin position="15"/>
        <end position="44"/>
    </location>
</feature>
<dbReference type="EMBL" id="BK035253">
    <property type="protein sequence ID" value="DAG89124.1"/>
    <property type="molecule type" value="Genomic_DNA"/>
</dbReference>
<evidence type="ECO:0000256" key="1">
    <source>
        <dbReference type="SAM" id="MobiDB-lite"/>
    </source>
</evidence>
<protein>
    <submittedName>
        <fullName evidence="2">Uncharacterized protein</fullName>
    </submittedName>
</protein>
<evidence type="ECO:0000313" key="2">
    <source>
        <dbReference type="EMBL" id="DAG89124.1"/>
    </source>
</evidence>
<reference evidence="2" key="1">
    <citation type="journal article" date="2021" name="Proc. Natl. Acad. Sci. U.S.A.">
        <title>A Catalog of Tens of Thousands of Viruses from Human Metagenomes Reveals Hidden Associations with Chronic Diseases.</title>
        <authorList>
            <person name="Tisza M.J."/>
            <person name="Buck C.B."/>
        </authorList>
    </citation>
    <scope>NUCLEOTIDE SEQUENCE</scope>
    <source>
        <strain evidence="2">CtfgE36</strain>
    </source>
</reference>
<name>A0A8S5VK63_9CAUD</name>
<accession>A0A8S5VK63</accession>